<dbReference type="EMBL" id="JAVHNQ010000001">
    <property type="protein sequence ID" value="KAK6358978.1"/>
    <property type="molecule type" value="Genomic_DNA"/>
</dbReference>
<reference evidence="2 3" key="1">
    <citation type="submission" date="2019-10" db="EMBL/GenBank/DDBJ databases">
        <authorList>
            <person name="Palmer J.M."/>
        </authorList>
    </citation>
    <scope>NUCLEOTIDE SEQUENCE [LARGE SCALE GENOMIC DNA]</scope>
    <source>
        <strain evidence="2 3">TWF696</strain>
    </source>
</reference>
<evidence type="ECO:0000313" key="3">
    <source>
        <dbReference type="Proteomes" id="UP001375240"/>
    </source>
</evidence>
<dbReference type="Proteomes" id="UP001375240">
    <property type="component" value="Unassembled WGS sequence"/>
</dbReference>
<feature type="chain" id="PRO_5043855340" evidence="1">
    <location>
        <begin position="21"/>
        <end position="144"/>
    </location>
</feature>
<sequence length="144" mass="16243">MRYLFLIPVVLLAMVLQIAASPVPNPGNQPSYHNPETESEASIIYDPGLADTARASREKDCVERCCITEEYIECYGRETCRWDCRTFTRKLWNDMDQCISDKCQLTTDLGKETRDLMKSIVRTHFCPTAEAVLPLAGTGPGYKS</sequence>
<evidence type="ECO:0000313" key="2">
    <source>
        <dbReference type="EMBL" id="KAK6358978.1"/>
    </source>
</evidence>
<proteinExistence type="predicted"/>
<name>A0AAV9VBN9_9PEZI</name>
<evidence type="ECO:0000256" key="1">
    <source>
        <dbReference type="SAM" id="SignalP"/>
    </source>
</evidence>
<keyword evidence="1" id="KW-0732">Signal</keyword>
<keyword evidence="3" id="KW-1185">Reference proteome</keyword>
<accession>A0AAV9VBN9</accession>
<feature type="signal peptide" evidence="1">
    <location>
        <begin position="1"/>
        <end position="20"/>
    </location>
</feature>
<organism evidence="2 3">
    <name type="scientific">Orbilia brochopaga</name>
    <dbReference type="NCBI Taxonomy" id="3140254"/>
    <lineage>
        <taxon>Eukaryota</taxon>
        <taxon>Fungi</taxon>
        <taxon>Dikarya</taxon>
        <taxon>Ascomycota</taxon>
        <taxon>Pezizomycotina</taxon>
        <taxon>Orbiliomycetes</taxon>
        <taxon>Orbiliales</taxon>
        <taxon>Orbiliaceae</taxon>
        <taxon>Orbilia</taxon>
    </lineage>
</organism>
<gene>
    <name evidence="2" type="ORF">TWF696_000150</name>
</gene>
<dbReference type="AlphaFoldDB" id="A0AAV9VBN9"/>
<protein>
    <submittedName>
        <fullName evidence="2">Uncharacterized protein</fullName>
    </submittedName>
</protein>
<comment type="caution">
    <text evidence="2">The sequence shown here is derived from an EMBL/GenBank/DDBJ whole genome shotgun (WGS) entry which is preliminary data.</text>
</comment>